<evidence type="ECO:0000256" key="1">
    <source>
        <dbReference type="ARBA" id="ARBA00023015"/>
    </source>
</evidence>
<keyword evidence="3" id="KW-0804">Transcription</keyword>
<dbReference type="SUPFAM" id="SSF46785">
    <property type="entry name" value="Winged helix' DNA-binding domain"/>
    <property type="match status" value="1"/>
</dbReference>
<evidence type="ECO:0000313" key="6">
    <source>
        <dbReference type="Proteomes" id="UP000664779"/>
    </source>
</evidence>
<dbReference type="AlphaFoldDB" id="A0A939EPZ2"/>
<dbReference type="EMBL" id="JAFLNF010000007">
    <property type="protein sequence ID" value="MBO0346601.1"/>
    <property type="molecule type" value="Genomic_DNA"/>
</dbReference>
<keyword evidence="2" id="KW-0238">DNA-binding</keyword>
<dbReference type="PANTHER" id="PTHR33164">
    <property type="entry name" value="TRANSCRIPTIONAL REGULATOR, MARR FAMILY"/>
    <property type="match status" value="1"/>
</dbReference>
<dbReference type="Pfam" id="PF01047">
    <property type="entry name" value="MarR"/>
    <property type="match status" value="1"/>
</dbReference>
<evidence type="ECO:0000313" key="5">
    <source>
        <dbReference type="EMBL" id="MBO0346601.1"/>
    </source>
</evidence>
<reference evidence="5" key="1">
    <citation type="submission" date="2021-03" db="EMBL/GenBank/DDBJ databases">
        <title>Roseibium sp. CAU 1637 isolated from Incheon.</title>
        <authorList>
            <person name="Kim W."/>
        </authorList>
    </citation>
    <scope>NUCLEOTIDE SEQUENCE</scope>
    <source>
        <strain evidence="5">CAU 1637</strain>
    </source>
</reference>
<dbReference type="SMART" id="SM00347">
    <property type="entry name" value="HTH_MARR"/>
    <property type="match status" value="1"/>
</dbReference>
<dbReference type="GO" id="GO:0003677">
    <property type="term" value="F:DNA binding"/>
    <property type="evidence" value="ECO:0007669"/>
    <property type="project" value="UniProtKB-KW"/>
</dbReference>
<dbReference type="PRINTS" id="PR00598">
    <property type="entry name" value="HTHMARR"/>
</dbReference>
<dbReference type="PANTHER" id="PTHR33164:SF64">
    <property type="entry name" value="TRANSCRIPTIONAL REGULATOR SLYA"/>
    <property type="match status" value="1"/>
</dbReference>
<comment type="caution">
    <text evidence="5">The sequence shown here is derived from an EMBL/GenBank/DDBJ whole genome shotgun (WGS) entry which is preliminary data.</text>
</comment>
<accession>A0A939EPZ2</accession>
<dbReference type="InterPro" id="IPR036390">
    <property type="entry name" value="WH_DNA-bd_sf"/>
</dbReference>
<keyword evidence="1" id="KW-0805">Transcription regulation</keyword>
<evidence type="ECO:0000256" key="3">
    <source>
        <dbReference type="ARBA" id="ARBA00023163"/>
    </source>
</evidence>
<sequence>MPEREAINTFTLTMVDIARLLRRRFEQRLVRIDTGLTVAEARALAFVWRNPNLRQTALAERMGVEPMTVVGYLDGLERAGYVTRTTDPSDRRAKLVNLTLEADPVVRQIAEVIFAVRADALVGIPEEQHALLTHMLETIRDNLCAPEPEE</sequence>
<evidence type="ECO:0000256" key="2">
    <source>
        <dbReference type="ARBA" id="ARBA00023125"/>
    </source>
</evidence>
<dbReference type="Proteomes" id="UP000664779">
    <property type="component" value="Unassembled WGS sequence"/>
</dbReference>
<protein>
    <submittedName>
        <fullName evidence="5">MarR family transcriptional regulator</fullName>
    </submittedName>
</protein>
<dbReference type="InterPro" id="IPR023187">
    <property type="entry name" value="Tscrpt_reg_MarR-type_CS"/>
</dbReference>
<organism evidence="5 6">
    <name type="scientific">Roseibium limicola</name>
    <dbReference type="NCBI Taxonomy" id="2816037"/>
    <lineage>
        <taxon>Bacteria</taxon>
        <taxon>Pseudomonadati</taxon>
        <taxon>Pseudomonadota</taxon>
        <taxon>Alphaproteobacteria</taxon>
        <taxon>Hyphomicrobiales</taxon>
        <taxon>Stappiaceae</taxon>
        <taxon>Roseibium</taxon>
    </lineage>
</organism>
<dbReference type="RefSeq" id="WP_206942560.1">
    <property type="nucleotide sequence ID" value="NZ_JAFLNF010000007.1"/>
</dbReference>
<gene>
    <name evidence="5" type="ORF">J0X15_15320</name>
</gene>
<evidence type="ECO:0000259" key="4">
    <source>
        <dbReference type="PROSITE" id="PS50995"/>
    </source>
</evidence>
<dbReference type="InterPro" id="IPR039422">
    <property type="entry name" value="MarR/SlyA-like"/>
</dbReference>
<dbReference type="PROSITE" id="PS50995">
    <property type="entry name" value="HTH_MARR_2"/>
    <property type="match status" value="1"/>
</dbReference>
<name>A0A939EPZ2_9HYPH</name>
<proteinExistence type="predicted"/>
<keyword evidence="6" id="KW-1185">Reference proteome</keyword>
<dbReference type="InterPro" id="IPR000835">
    <property type="entry name" value="HTH_MarR-typ"/>
</dbReference>
<dbReference type="GO" id="GO:0003700">
    <property type="term" value="F:DNA-binding transcription factor activity"/>
    <property type="evidence" value="ECO:0007669"/>
    <property type="project" value="InterPro"/>
</dbReference>
<feature type="domain" description="HTH marR-type" evidence="4">
    <location>
        <begin position="7"/>
        <end position="141"/>
    </location>
</feature>
<dbReference type="Gene3D" id="1.10.10.10">
    <property type="entry name" value="Winged helix-like DNA-binding domain superfamily/Winged helix DNA-binding domain"/>
    <property type="match status" value="1"/>
</dbReference>
<dbReference type="GO" id="GO:0006950">
    <property type="term" value="P:response to stress"/>
    <property type="evidence" value="ECO:0007669"/>
    <property type="project" value="TreeGrafter"/>
</dbReference>
<dbReference type="InterPro" id="IPR036388">
    <property type="entry name" value="WH-like_DNA-bd_sf"/>
</dbReference>
<dbReference type="PROSITE" id="PS01117">
    <property type="entry name" value="HTH_MARR_1"/>
    <property type="match status" value="1"/>
</dbReference>